<evidence type="ECO:0000313" key="3">
    <source>
        <dbReference type="Proteomes" id="UP001359559"/>
    </source>
</evidence>
<evidence type="ECO:0000256" key="1">
    <source>
        <dbReference type="SAM" id="MobiDB-lite"/>
    </source>
</evidence>
<dbReference type="AlphaFoldDB" id="A0AAN9KK29"/>
<feature type="compositionally biased region" description="Basic and acidic residues" evidence="1">
    <location>
        <begin position="74"/>
        <end position="106"/>
    </location>
</feature>
<protein>
    <submittedName>
        <fullName evidence="2">Uncharacterized protein</fullName>
    </submittedName>
</protein>
<feature type="region of interest" description="Disordered" evidence="1">
    <location>
        <begin position="1"/>
        <end position="106"/>
    </location>
</feature>
<gene>
    <name evidence="2" type="ORF">RJT34_03589</name>
</gene>
<feature type="region of interest" description="Disordered" evidence="1">
    <location>
        <begin position="139"/>
        <end position="161"/>
    </location>
</feature>
<keyword evidence="3" id="KW-1185">Reference proteome</keyword>
<feature type="compositionally biased region" description="Basic residues" evidence="1">
    <location>
        <begin position="1"/>
        <end position="15"/>
    </location>
</feature>
<dbReference type="PANTHER" id="PTHR37187">
    <property type="entry name" value="EXPRESSED PROTEIN"/>
    <property type="match status" value="1"/>
</dbReference>
<name>A0AAN9KK29_CLITE</name>
<dbReference type="PANTHER" id="PTHR37187:SF18">
    <property type="match status" value="1"/>
</dbReference>
<feature type="compositionally biased region" description="Polar residues" evidence="1">
    <location>
        <begin position="20"/>
        <end position="30"/>
    </location>
</feature>
<sequence length="341" mass="36560">MPSGAKKRKAARKKKEKENTINPSTNNPQGNDDLKPLDERGSDGGDGGSSPAYREHGDDHHHSFNGDSEDGEERDSSAVHPHASEDVKSLEEVPSDVKIDQQFGGKEDRVVSVEIGLKSEESSESKSVIFEHIETAKESHYENGNTGNASKGEPLAEDNSKDVNCSSFEEAIACPELVKSIDFSSSETTLITRTALVEETVNSAADSSVDSVKAVVPVSEVENSDIGNVLPEKSVVHPVEVTDLTVKINEDNVYPLTNENVTGSGVEETKPKEYDSKVLASLSATASPYTEVTKGAEHIKDSETAECSENQPHGASAPNMVQKTSWLSCCGLFEVLSGANR</sequence>
<proteinExistence type="predicted"/>
<dbReference type="EMBL" id="JAYKXN010000001">
    <property type="protein sequence ID" value="KAK7318882.1"/>
    <property type="molecule type" value="Genomic_DNA"/>
</dbReference>
<organism evidence="2 3">
    <name type="scientific">Clitoria ternatea</name>
    <name type="common">Butterfly pea</name>
    <dbReference type="NCBI Taxonomy" id="43366"/>
    <lineage>
        <taxon>Eukaryota</taxon>
        <taxon>Viridiplantae</taxon>
        <taxon>Streptophyta</taxon>
        <taxon>Embryophyta</taxon>
        <taxon>Tracheophyta</taxon>
        <taxon>Spermatophyta</taxon>
        <taxon>Magnoliopsida</taxon>
        <taxon>eudicotyledons</taxon>
        <taxon>Gunneridae</taxon>
        <taxon>Pentapetalae</taxon>
        <taxon>rosids</taxon>
        <taxon>fabids</taxon>
        <taxon>Fabales</taxon>
        <taxon>Fabaceae</taxon>
        <taxon>Papilionoideae</taxon>
        <taxon>50 kb inversion clade</taxon>
        <taxon>NPAAA clade</taxon>
        <taxon>indigoferoid/millettioid clade</taxon>
        <taxon>Phaseoleae</taxon>
        <taxon>Clitoria</taxon>
    </lineage>
</organism>
<reference evidence="2 3" key="1">
    <citation type="submission" date="2024-01" db="EMBL/GenBank/DDBJ databases">
        <title>The genomes of 5 underutilized Papilionoideae crops provide insights into root nodulation and disease resistance.</title>
        <authorList>
            <person name="Yuan L."/>
        </authorList>
    </citation>
    <scope>NUCLEOTIDE SEQUENCE [LARGE SCALE GENOMIC DNA]</scope>
    <source>
        <strain evidence="2">LY-2023</strain>
        <tissue evidence="2">Leaf</tissue>
    </source>
</reference>
<feature type="compositionally biased region" description="Basic and acidic residues" evidence="1">
    <location>
        <begin position="32"/>
        <end position="43"/>
    </location>
</feature>
<dbReference type="Proteomes" id="UP001359559">
    <property type="component" value="Unassembled WGS sequence"/>
</dbReference>
<accession>A0AAN9KK29</accession>
<evidence type="ECO:0000313" key="2">
    <source>
        <dbReference type="EMBL" id="KAK7318882.1"/>
    </source>
</evidence>
<comment type="caution">
    <text evidence="2">The sequence shown here is derived from an EMBL/GenBank/DDBJ whole genome shotgun (WGS) entry which is preliminary data.</text>
</comment>
<feature type="compositionally biased region" description="Basic and acidic residues" evidence="1">
    <location>
        <begin position="53"/>
        <end position="64"/>
    </location>
</feature>